<feature type="compositionally biased region" description="Basic and acidic residues" evidence="7">
    <location>
        <begin position="691"/>
        <end position="710"/>
    </location>
</feature>
<evidence type="ECO:0000256" key="2">
    <source>
        <dbReference type="ARBA" id="ARBA00012274"/>
    </source>
</evidence>
<name>A0A5C3P5K1_9APHY</name>
<dbReference type="InterPro" id="IPR008926">
    <property type="entry name" value="RNR_R1-su_N"/>
</dbReference>
<evidence type="ECO:0000259" key="9">
    <source>
        <dbReference type="Pfam" id="PF02867"/>
    </source>
</evidence>
<dbReference type="EMBL" id="ML211384">
    <property type="protein sequence ID" value="TFK83560.1"/>
    <property type="molecule type" value="Genomic_DNA"/>
</dbReference>
<evidence type="ECO:0000256" key="7">
    <source>
        <dbReference type="SAM" id="MobiDB-lite"/>
    </source>
</evidence>
<dbReference type="InterPro" id="IPR039718">
    <property type="entry name" value="Rrm1"/>
</dbReference>
<organism evidence="10 11">
    <name type="scientific">Polyporus arcularius HHB13444</name>
    <dbReference type="NCBI Taxonomy" id="1314778"/>
    <lineage>
        <taxon>Eukaryota</taxon>
        <taxon>Fungi</taxon>
        <taxon>Dikarya</taxon>
        <taxon>Basidiomycota</taxon>
        <taxon>Agaricomycotina</taxon>
        <taxon>Agaricomycetes</taxon>
        <taxon>Polyporales</taxon>
        <taxon>Polyporaceae</taxon>
        <taxon>Polyporus</taxon>
    </lineage>
</organism>
<dbReference type="InterPro" id="IPR000788">
    <property type="entry name" value="RNR_lg_C"/>
</dbReference>
<dbReference type="InterPro" id="IPR013509">
    <property type="entry name" value="RNR_lsu_N"/>
</dbReference>
<dbReference type="EC" id="1.17.4.1" evidence="2 6"/>
<comment type="function">
    <text evidence="5 6">Provides the precursors necessary for DNA synthesis. Catalyzes the biosynthesis of deoxyribonucleotides from the corresponding ribonucleotides.</text>
</comment>
<dbReference type="PANTHER" id="PTHR11573">
    <property type="entry name" value="RIBONUCLEOSIDE-DIPHOSPHATE REDUCTASE LARGE CHAIN"/>
    <property type="match status" value="1"/>
</dbReference>
<keyword evidence="3 6" id="KW-0560">Oxidoreductase</keyword>
<evidence type="ECO:0000313" key="11">
    <source>
        <dbReference type="Proteomes" id="UP000308197"/>
    </source>
</evidence>
<protein>
    <recommendedName>
        <fullName evidence="2 6">Ribonucleoside-diphosphate reductase</fullName>
        <ecNumber evidence="2 6">1.17.4.1</ecNumber>
    </recommendedName>
</protein>
<dbReference type="Pfam" id="PF02867">
    <property type="entry name" value="Ribonuc_red_lgC"/>
    <property type="match status" value="1"/>
</dbReference>
<sequence>MTDRLEDFVARQAAAARAAAALAIQHPDYLLLAGRLQMANLHRDVPKSFVDNVLTIAQAHPDLFEPGFVASISHHGNALDAEIQHHRDMEHDYFSVTALERLYLLKIAGRPVERLQHMWMRTAVALYGGNLSEALEIYELLSTGRFTPATTVLLHAGLRNRSMIPCFITSIDCSSPHSTMESVNTAAQGLLHGSGLGVDIRHVPARRWDCGRYQPGASSVVRLLDSVVRYVSETARLPVSPASICIPIWHADAPAVLDMHLGQQVTRSYYVPVAMISNLFMERVSQNGTWSMFDPVDVPSLAGLYGRLFEDEYRRLEGLKLALRTIPARILFADIMTKQLQSGKPFVMYSDAINSKNNQAHVGMVHATGPCADVVLAAADGQMVGLVQASLLLPRFVLTDGHFDVDEFARVVKTVVRACNRIIDATSYPSESARRSVLATRPLSIGVQGFADVLRIIREPFDSVTATQLNQTIFATLYSAAIQASAQEAALYGTYPSWPGSPASETVLQHDMWNVPSTARITDVELKELVHKYGLRNSSLTGVMPTPSTSQIWGTSDSVEPYTSNISSRRISGSQVDAMCRYMVDDLASRELWTESLRNEIIQSQGSLRNIDSLPDDVKRVYHTAWETAETVVLDLALHRAPFIDHSQSTTFYLHKPTHESLEACHMRMWKAGLKTGMFYLRYPSPLKNDCSGKQDDSSGGHEDSEGSSS</sequence>
<proteinExistence type="inferred from homology"/>
<dbReference type="GO" id="GO:0004748">
    <property type="term" value="F:ribonucleoside-diphosphate reductase activity, thioredoxin disulfide as acceptor"/>
    <property type="evidence" value="ECO:0007669"/>
    <property type="project" value="UniProtKB-EC"/>
</dbReference>
<dbReference type="SUPFAM" id="SSF48168">
    <property type="entry name" value="R1 subunit of ribonucleotide reductase, N-terminal domain"/>
    <property type="match status" value="1"/>
</dbReference>
<reference evidence="10 11" key="1">
    <citation type="journal article" date="2019" name="Nat. Ecol. Evol.">
        <title>Megaphylogeny resolves global patterns of mushroom evolution.</title>
        <authorList>
            <person name="Varga T."/>
            <person name="Krizsan K."/>
            <person name="Foldi C."/>
            <person name="Dima B."/>
            <person name="Sanchez-Garcia M."/>
            <person name="Sanchez-Ramirez S."/>
            <person name="Szollosi G.J."/>
            <person name="Szarkandi J.G."/>
            <person name="Papp V."/>
            <person name="Albert L."/>
            <person name="Andreopoulos W."/>
            <person name="Angelini C."/>
            <person name="Antonin V."/>
            <person name="Barry K.W."/>
            <person name="Bougher N.L."/>
            <person name="Buchanan P."/>
            <person name="Buyck B."/>
            <person name="Bense V."/>
            <person name="Catcheside P."/>
            <person name="Chovatia M."/>
            <person name="Cooper J."/>
            <person name="Damon W."/>
            <person name="Desjardin D."/>
            <person name="Finy P."/>
            <person name="Geml J."/>
            <person name="Haridas S."/>
            <person name="Hughes K."/>
            <person name="Justo A."/>
            <person name="Karasinski D."/>
            <person name="Kautmanova I."/>
            <person name="Kiss B."/>
            <person name="Kocsube S."/>
            <person name="Kotiranta H."/>
            <person name="LaButti K.M."/>
            <person name="Lechner B.E."/>
            <person name="Liimatainen K."/>
            <person name="Lipzen A."/>
            <person name="Lukacs Z."/>
            <person name="Mihaltcheva S."/>
            <person name="Morgado L.N."/>
            <person name="Niskanen T."/>
            <person name="Noordeloos M.E."/>
            <person name="Ohm R.A."/>
            <person name="Ortiz-Santana B."/>
            <person name="Ovrebo C."/>
            <person name="Racz N."/>
            <person name="Riley R."/>
            <person name="Savchenko A."/>
            <person name="Shiryaev A."/>
            <person name="Soop K."/>
            <person name="Spirin V."/>
            <person name="Szebenyi C."/>
            <person name="Tomsovsky M."/>
            <person name="Tulloss R.E."/>
            <person name="Uehling J."/>
            <person name="Grigoriev I.V."/>
            <person name="Vagvolgyi C."/>
            <person name="Papp T."/>
            <person name="Martin F.M."/>
            <person name="Miettinen O."/>
            <person name="Hibbett D.S."/>
            <person name="Nagy L.G."/>
        </authorList>
    </citation>
    <scope>NUCLEOTIDE SEQUENCE [LARGE SCALE GENOMIC DNA]</scope>
    <source>
        <strain evidence="10 11">HHB13444</strain>
    </source>
</reference>
<dbReference type="UniPathway" id="UPA00326"/>
<dbReference type="STRING" id="1314778.A0A5C3P5K1"/>
<feature type="region of interest" description="Disordered" evidence="7">
    <location>
        <begin position="690"/>
        <end position="710"/>
    </location>
</feature>
<dbReference type="GO" id="GO:0005524">
    <property type="term" value="F:ATP binding"/>
    <property type="evidence" value="ECO:0007669"/>
    <property type="project" value="InterPro"/>
</dbReference>
<dbReference type="GO" id="GO:0005971">
    <property type="term" value="C:ribonucleoside-diphosphate reductase complex"/>
    <property type="evidence" value="ECO:0007669"/>
    <property type="project" value="TreeGrafter"/>
</dbReference>
<evidence type="ECO:0000256" key="6">
    <source>
        <dbReference type="RuleBase" id="RU003410"/>
    </source>
</evidence>
<dbReference type="PRINTS" id="PR01183">
    <property type="entry name" value="RIBORDTASEM1"/>
</dbReference>
<dbReference type="SUPFAM" id="SSF51998">
    <property type="entry name" value="PFL-like glycyl radical enzymes"/>
    <property type="match status" value="1"/>
</dbReference>
<dbReference type="PANTHER" id="PTHR11573:SF6">
    <property type="entry name" value="RIBONUCLEOSIDE-DIPHOSPHATE REDUCTASE LARGE SUBUNIT"/>
    <property type="match status" value="1"/>
</dbReference>
<dbReference type="Pfam" id="PF00317">
    <property type="entry name" value="Ribonuc_red_lgN"/>
    <property type="match status" value="1"/>
</dbReference>
<evidence type="ECO:0000256" key="4">
    <source>
        <dbReference type="ARBA" id="ARBA00023116"/>
    </source>
</evidence>
<dbReference type="AlphaFoldDB" id="A0A5C3P5K1"/>
<dbReference type="NCBIfam" id="TIGR02506">
    <property type="entry name" value="NrdE_NrdA"/>
    <property type="match status" value="1"/>
</dbReference>
<dbReference type="Gene3D" id="3.20.70.20">
    <property type="match status" value="1"/>
</dbReference>
<comment type="catalytic activity">
    <reaction evidence="6">
        <text>a 2'-deoxyribonucleoside 5'-diphosphate + [thioredoxin]-disulfide + H2O = a ribonucleoside 5'-diphosphate + [thioredoxin]-dithiol</text>
        <dbReference type="Rhea" id="RHEA:23252"/>
        <dbReference type="Rhea" id="RHEA-COMP:10698"/>
        <dbReference type="Rhea" id="RHEA-COMP:10700"/>
        <dbReference type="ChEBI" id="CHEBI:15377"/>
        <dbReference type="ChEBI" id="CHEBI:29950"/>
        <dbReference type="ChEBI" id="CHEBI:50058"/>
        <dbReference type="ChEBI" id="CHEBI:57930"/>
        <dbReference type="ChEBI" id="CHEBI:73316"/>
        <dbReference type="EC" id="1.17.4.1"/>
    </reaction>
</comment>
<evidence type="ECO:0000256" key="1">
    <source>
        <dbReference type="ARBA" id="ARBA00010406"/>
    </source>
</evidence>
<accession>A0A5C3P5K1</accession>
<comment type="similarity">
    <text evidence="1 6">Belongs to the ribonucleoside diphosphate reductase large chain family.</text>
</comment>
<evidence type="ECO:0000259" key="8">
    <source>
        <dbReference type="Pfam" id="PF00317"/>
    </source>
</evidence>
<evidence type="ECO:0000256" key="5">
    <source>
        <dbReference type="ARBA" id="ARBA00024942"/>
    </source>
</evidence>
<evidence type="ECO:0000256" key="3">
    <source>
        <dbReference type="ARBA" id="ARBA00023002"/>
    </source>
</evidence>
<gene>
    <name evidence="10" type="ORF">K466DRAFT_498228</name>
</gene>
<evidence type="ECO:0000313" key="10">
    <source>
        <dbReference type="EMBL" id="TFK83560.1"/>
    </source>
</evidence>
<dbReference type="InterPro" id="IPR013346">
    <property type="entry name" value="NrdE_NrdA_C"/>
</dbReference>
<feature type="domain" description="Ribonucleotide reductase large subunit C-terminal" evidence="9">
    <location>
        <begin position="166"/>
        <end position="680"/>
    </location>
</feature>
<feature type="domain" description="Ribonucleotide reductase large subunit N-terminal" evidence="8">
    <location>
        <begin position="89"/>
        <end position="160"/>
    </location>
</feature>
<keyword evidence="4 6" id="KW-0215">Deoxyribonucleotide synthesis</keyword>
<keyword evidence="11" id="KW-1185">Reference proteome</keyword>
<dbReference type="Proteomes" id="UP000308197">
    <property type="component" value="Unassembled WGS sequence"/>
</dbReference>
<dbReference type="GO" id="GO:0009263">
    <property type="term" value="P:deoxyribonucleotide biosynthetic process"/>
    <property type="evidence" value="ECO:0007669"/>
    <property type="project" value="UniProtKB-KW"/>
</dbReference>
<dbReference type="InParanoid" id="A0A5C3P5K1"/>